<dbReference type="AlphaFoldDB" id="A0A362XF80"/>
<dbReference type="GO" id="GO:0006446">
    <property type="term" value="P:regulation of translational initiation"/>
    <property type="evidence" value="ECO:0007669"/>
    <property type="project" value="TreeGrafter"/>
</dbReference>
<evidence type="ECO:0000259" key="2">
    <source>
        <dbReference type="Pfam" id="PF01205"/>
    </source>
</evidence>
<comment type="caution">
    <text evidence="3">The sequence shown here is derived from an EMBL/GenBank/DDBJ whole genome shotgun (WGS) entry which is preliminary data.</text>
</comment>
<dbReference type="Proteomes" id="UP000251545">
    <property type="component" value="Unassembled WGS sequence"/>
</dbReference>
<dbReference type="PANTHER" id="PTHR16301:SF20">
    <property type="entry name" value="IMPACT FAMILY MEMBER YIGZ"/>
    <property type="match status" value="1"/>
</dbReference>
<dbReference type="RefSeq" id="WP_105473023.1">
    <property type="nucleotide sequence ID" value="NZ_PVEO01000002.1"/>
</dbReference>
<dbReference type="InterPro" id="IPR023582">
    <property type="entry name" value="Impact"/>
</dbReference>
<dbReference type="PANTHER" id="PTHR16301">
    <property type="entry name" value="IMPACT-RELATED"/>
    <property type="match status" value="1"/>
</dbReference>
<gene>
    <name evidence="3" type="ORF">CLV33_102372</name>
</gene>
<feature type="domain" description="Impact N-terminal" evidence="2">
    <location>
        <begin position="22"/>
        <end position="124"/>
    </location>
</feature>
<accession>A0A362XF80</accession>
<evidence type="ECO:0000313" key="4">
    <source>
        <dbReference type="Proteomes" id="UP000251545"/>
    </source>
</evidence>
<proteinExistence type="inferred from homology"/>
<organism evidence="3 4">
    <name type="scientific">Jejuia pallidilutea</name>
    <dbReference type="NCBI Taxonomy" id="504487"/>
    <lineage>
        <taxon>Bacteria</taxon>
        <taxon>Pseudomonadati</taxon>
        <taxon>Bacteroidota</taxon>
        <taxon>Flavobacteriia</taxon>
        <taxon>Flavobacteriales</taxon>
        <taxon>Flavobacteriaceae</taxon>
        <taxon>Jejuia</taxon>
    </lineage>
</organism>
<evidence type="ECO:0000313" key="3">
    <source>
        <dbReference type="EMBL" id="PQV50510.1"/>
    </source>
</evidence>
<dbReference type="InterPro" id="IPR020568">
    <property type="entry name" value="Ribosomal_Su5_D2-typ_SF"/>
</dbReference>
<evidence type="ECO:0000256" key="1">
    <source>
        <dbReference type="ARBA" id="ARBA00007665"/>
    </source>
</evidence>
<comment type="similarity">
    <text evidence="1">Belongs to the IMPACT family.</text>
</comment>
<dbReference type="GO" id="GO:0005737">
    <property type="term" value="C:cytoplasm"/>
    <property type="evidence" value="ECO:0007669"/>
    <property type="project" value="TreeGrafter"/>
</dbReference>
<dbReference type="InterPro" id="IPR036956">
    <property type="entry name" value="Impact_N_sf"/>
</dbReference>
<protein>
    <submittedName>
        <fullName evidence="3">Putative YigZ family protein</fullName>
    </submittedName>
</protein>
<dbReference type="SUPFAM" id="SSF54211">
    <property type="entry name" value="Ribosomal protein S5 domain 2-like"/>
    <property type="match status" value="1"/>
</dbReference>
<dbReference type="Pfam" id="PF01205">
    <property type="entry name" value="Impact_N"/>
    <property type="match status" value="1"/>
</dbReference>
<name>A0A362XF80_9FLAO</name>
<dbReference type="EMBL" id="PVEO01000002">
    <property type="protein sequence ID" value="PQV50510.1"/>
    <property type="molecule type" value="Genomic_DNA"/>
</dbReference>
<dbReference type="Gene3D" id="3.30.230.30">
    <property type="entry name" value="Impact, N-terminal domain"/>
    <property type="match status" value="1"/>
</dbReference>
<dbReference type="InterPro" id="IPR001498">
    <property type="entry name" value="Impact_N"/>
</dbReference>
<sequence>MDATDTYKTIATNSESILFKEKHSKFFGYAFHVLNEDDVKQYLEQIKKEHHSARHWCYAYQIGTEQHTFRANDDGEPTNSAGMPIYGQIQSFNVTNVLVIVVRYFGGVKLGVGGLIQAYKTTALLTLESCNIIEKTINIAFVIAFEYKDMNKVMRVIKEKQLHILNQELELSCKITISVRKKLANTIVEIFNSMYGVAIKKTKNLLIN</sequence>
<reference evidence="3 4" key="1">
    <citation type="submission" date="2018-02" db="EMBL/GenBank/DDBJ databases">
        <title>Genomic Encyclopedia of Archaeal and Bacterial Type Strains, Phase II (KMG-II): from individual species to whole genera.</title>
        <authorList>
            <person name="Goeker M."/>
        </authorList>
    </citation>
    <scope>NUCLEOTIDE SEQUENCE [LARGE SCALE GENOMIC DNA]</scope>
    <source>
        <strain evidence="3 4">DSM 21165</strain>
    </source>
</reference>